<dbReference type="PROSITE" id="PS50157">
    <property type="entry name" value="ZINC_FINGER_C2H2_2"/>
    <property type="match status" value="3"/>
</dbReference>
<evidence type="ECO:0000256" key="3">
    <source>
        <dbReference type="ARBA" id="ARBA00022737"/>
    </source>
</evidence>
<comment type="caution">
    <text evidence="10">The sequence shown here is derived from an EMBL/GenBank/DDBJ whole genome shotgun (WGS) entry which is preliminary data.</text>
</comment>
<proteinExistence type="predicted"/>
<dbReference type="InterPro" id="IPR013087">
    <property type="entry name" value="Znf_C2H2_type"/>
</dbReference>
<accession>A0AAD4H6Q1</accession>
<feature type="domain" description="C2H2-type" evidence="9">
    <location>
        <begin position="147"/>
        <end position="174"/>
    </location>
</feature>
<dbReference type="GO" id="GO:0008270">
    <property type="term" value="F:zinc ion binding"/>
    <property type="evidence" value="ECO:0007669"/>
    <property type="project" value="UniProtKB-KW"/>
</dbReference>
<evidence type="ECO:0000256" key="1">
    <source>
        <dbReference type="ARBA" id="ARBA00004123"/>
    </source>
</evidence>
<reference evidence="10" key="1">
    <citation type="journal article" date="2020" name="Fungal Divers.">
        <title>Resolving the Mortierellaceae phylogeny through synthesis of multi-gene phylogenetics and phylogenomics.</title>
        <authorList>
            <person name="Vandepol N."/>
            <person name="Liber J."/>
            <person name="Desiro A."/>
            <person name="Na H."/>
            <person name="Kennedy M."/>
            <person name="Barry K."/>
            <person name="Grigoriev I.V."/>
            <person name="Miller A.N."/>
            <person name="O'Donnell K."/>
            <person name="Stajich J.E."/>
            <person name="Bonito G."/>
        </authorList>
    </citation>
    <scope>NUCLEOTIDE SEQUENCE</scope>
    <source>
        <strain evidence="10">NRRL 28262</strain>
    </source>
</reference>
<evidence type="ECO:0000256" key="5">
    <source>
        <dbReference type="ARBA" id="ARBA00022833"/>
    </source>
</evidence>
<keyword evidence="3" id="KW-0677">Repeat</keyword>
<dbReference type="InterPro" id="IPR050331">
    <property type="entry name" value="Zinc_finger"/>
</dbReference>
<dbReference type="PANTHER" id="PTHR16515:SF49">
    <property type="entry name" value="GASTRULA ZINC FINGER PROTEIN XLCGF49.1-LIKE-RELATED"/>
    <property type="match status" value="1"/>
</dbReference>
<comment type="subcellular location">
    <subcellularLocation>
        <location evidence="1">Nucleus</location>
    </subcellularLocation>
</comment>
<keyword evidence="5" id="KW-0862">Zinc</keyword>
<evidence type="ECO:0000256" key="4">
    <source>
        <dbReference type="ARBA" id="ARBA00022771"/>
    </source>
</evidence>
<evidence type="ECO:0000313" key="11">
    <source>
        <dbReference type="Proteomes" id="UP001194580"/>
    </source>
</evidence>
<keyword evidence="6" id="KW-0539">Nucleus</keyword>
<dbReference type="SMART" id="SM00355">
    <property type="entry name" value="ZnF_C2H2"/>
    <property type="match status" value="3"/>
</dbReference>
<dbReference type="EMBL" id="JAAAIL010000795">
    <property type="protein sequence ID" value="KAG0273133.1"/>
    <property type="molecule type" value="Genomic_DNA"/>
</dbReference>
<feature type="compositionally biased region" description="Acidic residues" evidence="8">
    <location>
        <begin position="83"/>
        <end position="94"/>
    </location>
</feature>
<sequence>MQPPQPTEEHLQVLMVPDMFNIELPRDDSISMGEYHHSSGVTTISPADTMNSPLHTALTPAMAAMSTTPNMIDSPYLPTKDEPVEDEDYDYDDNAYEKDHDDGTDFDNDPDNGMENEDCKGDRSSSIDNTMMTEYDDNDAKQKSKRNECSTCHKTFTRRSNLKTHERLHTRTHAVSCPLCGCTFSRQPDLNRHLLAIHAGARSHSCEKCGRSFSRKDAWRVHQSSCKRQLE</sequence>
<name>A0AAD4H6Q1_9FUNG</name>
<keyword evidence="2" id="KW-0479">Metal-binding</keyword>
<dbReference type="InterPro" id="IPR036236">
    <property type="entry name" value="Znf_C2H2_sf"/>
</dbReference>
<feature type="domain" description="C2H2-type" evidence="9">
    <location>
        <begin position="204"/>
        <end position="231"/>
    </location>
</feature>
<evidence type="ECO:0000313" key="10">
    <source>
        <dbReference type="EMBL" id="KAG0273133.1"/>
    </source>
</evidence>
<evidence type="ECO:0000256" key="6">
    <source>
        <dbReference type="ARBA" id="ARBA00023242"/>
    </source>
</evidence>
<dbReference type="Proteomes" id="UP001194580">
    <property type="component" value="Unassembled WGS sequence"/>
</dbReference>
<organism evidence="10 11">
    <name type="scientific">Linnemannia exigua</name>
    <dbReference type="NCBI Taxonomy" id="604196"/>
    <lineage>
        <taxon>Eukaryota</taxon>
        <taxon>Fungi</taxon>
        <taxon>Fungi incertae sedis</taxon>
        <taxon>Mucoromycota</taxon>
        <taxon>Mortierellomycotina</taxon>
        <taxon>Mortierellomycetes</taxon>
        <taxon>Mortierellales</taxon>
        <taxon>Mortierellaceae</taxon>
        <taxon>Linnemannia</taxon>
    </lineage>
</organism>
<evidence type="ECO:0000256" key="7">
    <source>
        <dbReference type="PROSITE-ProRule" id="PRU00042"/>
    </source>
</evidence>
<dbReference type="AlphaFoldDB" id="A0AAD4H6Q1"/>
<dbReference type="SUPFAM" id="SSF57667">
    <property type="entry name" value="beta-beta-alpha zinc fingers"/>
    <property type="match status" value="2"/>
</dbReference>
<dbReference type="PROSITE" id="PS00028">
    <property type="entry name" value="ZINC_FINGER_C2H2_1"/>
    <property type="match status" value="2"/>
</dbReference>
<dbReference type="GO" id="GO:0005634">
    <property type="term" value="C:nucleus"/>
    <property type="evidence" value="ECO:0007669"/>
    <property type="project" value="UniProtKB-SubCell"/>
</dbReference>
<keyword evidence="11" id="KW-1185">Reference proteome</keyword>
<evidence type="ECO:0000256" key="2">
    <source>
        <dbReference type="ARBA" id="ARBA00022723"/>
    </source>
</evidence>
<feature type="region of interest" description="Disordered" evidence="8">
    <location>
        <begin position="69"/>
        <end position="131"/>
    </location>
</feature>
<feature type="compositionally biased region" description="Acidic residues" evidence="8">
    <location>
        <begin position="104"/>
        <end position="116"/>
    </location>
</feature>
<dbReference type="PANTHER" id="PTHR16515">
    <property type="entry name" value="PR DOMAIN ZINC FINGER PROTEIN"/>
    <property type="match status" value="1"/>
</dbReference>
<protein>
    <recommendedName>
        <fullName evidence="9">C2H2-type domain-containing protein</fullName>
    </recommendedName>
</protein>
<evidence type="ECO:0000256" key="8">
    <source>
        <dbReference type="SAM" id="MobiDB-lite"/>
    </source>
</evidence>
<gene>
    <name evidence="10" type="ORF">BGZ95_011049</name>
</gene>
<dbReference type="GO" id="GO:0010468">
    <property type="term" value="P:regulation of gene expression"/>
    <property type="evidence" value="ECO:0007669"/>
    <property type="project" value="TreeGrafter"/>
</dbReference>
<evidence type="ECO:0000259" key="9">
    <source>
        <dbReference type="PROSITE" id="PS50157"/>
    </source>
</evidence>
<dbReference type="Pfam" id="PF00096">
    <property type="entry name" value="zf-C2H2"/>
    <property type="match status" value="3"/>
</dbReference>
<keyword evidence="4 7" id="KW-0863">Zinc-finger</keyword>
<dbReference type="Gene3D" id="3.30.160.60">
    <property type="entry name" value="Classic Zinc Finger"/>
    <property type="match status" value="2"/>
</dbReference>
<feature type="domain" description="C2H2-type" evidence="9">
    <location>
        <begin position="175"/>
        <end position="203"/>
    </location>
</feature>